<protein>
    <submittedName>
        <fullName evidence="3">Uncharacterized protein</fullName>
    </submittedName>
</protein>
<proteinExistence type="predicted"/>
<accession>A0A9P8CPP9</accession>
<evidence type="ECO:0000256" key="2">
    <source>
        <dbReference type="SAM" id="SignalP"/>
    </source>
</evidence>
<keyword evidence="4" id="KW-1185">Reference proteome</keyword>
<dbReference type="GeneID" id="70288239"/>
<evidence type="ECO:0000313" key="4">
    <source>
        <dbReference type="Proteomes" id="UP000887229"/>
    </source>
</evidence>
<gene>
    <name evidence="3" type="ORF">F5Z01DRAFT_102773</name>
</gene>
<feature type="compositionally biased region" description="Polar residues" evidence="1">
    <location>
        <begin position="357"/>
        <end position="367"/>
    </location>
</feature>
<evidence type="ECO:0000313" key="3">
    <source>
        <dbReference type="EMBL" id="KAG9254355.1"/>
    </source>
</evidence>
<dbReference type="RefSeq" id="XP_046118279.1">
    <property type="nucleotide sequence ID" value="XM_046257336.1"/>
</dbReference>
<feature type="compositionally biased region" description="Low complexity" evidence="1">
    <location>
        <begin position="337"/>
        <end position="346"/>
    </location>
</feature>
<feature type="compositionally biased region" description="Polar residues" evidence="1">
    <location>
        <begin position="274"/>
        <end position="283"/>
    </location>
</feature>
<dbReference type="OrthoDB" id="3944128at2759"/>
<feature type="signal peptide" evidence="2">
    <location>
        <begin position="1"/>
        <end position="21"/>
    </location>
</feature>
<keyword evidence="2" id="KW-0732">Signal</keyword>
<reference evidence="3" key="1">
    <citation type="journal article" date="2021" name="IMA Fungus">
        <title>Genomic characterization of three marine fungi, including Emericellopsis atlantica sp. nov. with signatures of a generalist lifestyle and marine biomass degradation.</title>
        <authorList>
            <person name="Hagestad O.C."/>
            <person name="Hou L."/>
            <person name="Andersen J.H."/>
            <person name="Hansen E.H."/>
            <person name="Altermark B."/>
            <person name="Li C."/>
            <person name="Kuhnert E."/>
            <person name="Cox R.J."/>
            <person name="Crous P.W."/>
            <person name="Spatafora J.W."/>
            <person name="Lail K."/>
            <person name="Amirebrahimi M."/>
            <person name="Lipzen A."/>
            <person name="Pangilinan J."/>
            <person name="Andreopoulos W."/>
            <person name="Hayes R.D."/>
            <person name="Ng V."/>
            <person name="Grigoriev I.V."/>
            <person name="Jackson S.A."/>
            <person name="Sutton T.D.S."/>
            <person name="Dobson A.D.W."/>
            <person name="Rama T."/>
        </authorList>
    </citation>
    <scope>NUCLEOTIDE SEQUENCE</scope>
    <source>
        <strain evidence="3">TS7</strain>
    </source>
</reference>
<dbReference type="EMBL" id="MU251254">
    <property type="protein sequence ID" value="KAG9254355.1"/>
    <property type="molecule type" value="Genomic_DNA"/>
</dbReference>
<feature type="compositionally biased region" description="Low complexity" evidence="1">
    <location>
        <begin position="382"/>
        <end position="393"/>
    </location>
</feature>
<feature type="chain" id="PRO_5040135821" evidence="2">
    <location>
        <begin position="22"/>
        <end position="519"/>
    </location>
</feature>
<feature type="compositionally biased region" description="Low complexity" evidence="1">
    <location>
        <begin position="250"/>
        <end position="269"/>
    </location>
</feature>
<name>A0A9P8CPP9_9HYPO</name>
<dbReference type="AlphaFoldDB" id="A0A9P8CPP9"/>
<dbReference type="Proteomes" id="UP000887229">
    <property type="component" value="Unassembled WGS sequence"/>
</dbReference>
<evidence type="ECO:0000256" key="1">
    <source>
        <dbReference type="SAM" id="MobiDB-lite"/>
    </source>
</evidence>
<sequence>MMLSTKSVLGLLALGAKNVHGKAVPVPALGNESTATTEASSTITQAPAESLPVPINTCSYWDSTASQWFWNSPSCNVHAGTVDLVFWPTTGNLTYPSTFYDSVNDYTFTSPSVYMVVHTLYAENACGPLGPSTSKAIFDFDLTQVSTLVPYSDETATTRRATRQLYLSDLGTSCQASFNTTELATQTRPVKDEDTRCNPFLVIPMDIKRWGYPYWKHCQIYNNKFGLFDPPYAIPADTELIPEVTATTTTVPAETLPAESSTVAESASAKPTVQPDQSSATASVSAPEETAAVPPVEEEPLPSSSAPVETKGTPDESDGASSSDISVPVATADNPEESNPSSPSDDVGPEDMDTEHTSATVGDQENAQEPAVPGTTDTAVISDPLAAPDLPSDDAIVSTAGVQIVRLGAEGIEVVDQDSGRTSTYIVPAFGATQQGASMEPATIAVYGGQTLIQGSPAVTVTGVPVVSPGLPASVDTSAPSVVASSPSTVETPSSAGRINTNAVLTCCSWMVIVACVML</sequence>
<feature type="compositionally biased region" description="Low complexity" evidence="1">
    <location>
        <begin position="284"/>
        <end position="309"/>
    </location>
</feature>
<feature type="region of interest" description="Disordered" evidence="1">
    <location>
        <begin position="250"/>
        <end position="393"/>
    </location>
</feature>
<organism evidence="3 4">
    <name type="scientific">Emericellopsis atlantica</name>
    <dbReference type="NCBI Taxonomy" id="2614577"/>
    <lineage>
        <taxon>Eukaryota</taxon>
        <taxon>Fungi</taxon>
        <taxon>Dikarya</taxon>
        <taxon>Ascomycota</taxon>
        <taxon>Pezizomycotina</taxon>
        <taxon>Sordariomycetes</taxon>
        <taxon>Hypocreomycetidae</taxon>
        <taxon>Hypocreales</taxon>
        <taxon>Bionectriaceae</taxon>
        <taxon>Emericellopsis</taxon>
    </lineage>
</organism>
<comment type="caution">
    <text evidence="3">The sequence shown here is derived from an EMBL/GenBank/DDBJ whole genome shotgun (WGS) entry which is preliminary data.</text>
</comment>